<name>A0A4D4KSB9_9ACTN</name>
<comment type="caution">
    <text evidence="2">The sequence shown here is derived from an EMBL/GenBank/DDBJ whole genome shotgun (WGS) entry which is preliminary data.</text>
</comment>
<protein>
    <recommendedName>
        <fullName evidence="4">Tc1-like transposase DDE domain-containing protein</fullName>
    </recommendedName>
</protein>
<evidence type="ECO:0000256" key="1">
    <source>
        <dbReference type="SAM" id="MobiDB-lite"/>
    </source>
</evidence>
<evidence type="ECO:0000313" key="3">
    <source>
        <dbReference type="Proteomes" id="UP000299290"/>
    </source>
</evidence>
<accession>A0A4D4KSB9</accession>
<keyword evidence="3" id="KW-1185">Reference proteome</keyword>
<organism evidence="2 3">
    <name type="scientific">Streptomyces antimycoticus</name>
    <dbReference type="NCBI Taxonomy" id="68175"/>
    <lineage>
        <taxon>Bacteria</taxon>
        <taxon>Bacillati</taxon>
        <taxon>Actinomycetota</taxon>
        <taxon>Actinomycetes</taxon>
        <taxon>Kitasatosporales</taxon>
        <taxon>Streptomycetaceae</taxon>
        <taxon>Streptomyces</taxon>
        <taxon>Streptomyces violaceusniger group</taxon>
    </lineage>
</organism>
<feature type="region of interest" description="Disordered" evidence="1">
    <location>
        <begin position="29"/>
        <end position="112"/>
    </location>
</feature>
<sequence length="112" mass="12316">MITDNLSAHKGADVRRWAKKNKVGLCFTPTYASWGQPDRGPLRTAAAIHHRQLEPPPSHGSDPGPAHLPALAQRQRPPPGPPGRRTAERKERARIRSEKSIRWAGRPLATAA</sequence>
<dbReference type="AlphaFoldDB" id="A0A4D4KSB9"/>
<reference evidence="2 3" key="1">
    <citation type="journal article" date="2020" name="Int. J. Syst. Evol. Microbiol.">
        <title>Reclassification of Streptomyces castelarensis and Streptomyces sporoclivatus as later heterotypic synonyms of Streptomyces antimycoticus.</title>
        <authorList>
            <person name="Komaki H."/>
            <person name="Tamura T."/>
        </authorList>
    </citation>
    <scope>NUCLEOTIDE SEQUENCE [LARGE SCALE GENOMIC DNA]</scope>
    <source>
        <strain evidence="2 3">NBRC 12839</strain>
    </source>
</reference>
<gene>
    <name evidence="2" type="ORF">SANT12839_096150</name>
</gene>
<dbReference type="EMBL" id="BJHV01000001">
    <property type="protein sequence ID" value="GDY48733.1"/>
    <property type="molecule type" value="Genomic_DNA"/>
</dbReference>
<feature type="compositionally biased region" description="Basic and acidic residues" evidence="1">
    <location>
        <begin position="85"/>
        <end position="101"/>
    </location>
</feature>
<evidence type="ECO:0008006" key="4">
    <source>
        <dbReference type="Google" id="ProtNLM"/>
    </source>
</evidence>
<proteinExistence type="predicted"/>
<evidence type="ECO:0000313" key="2">
    <source>
        <dbReference type="EMBL" id="GDY48733.1"/>
    </source>
</evidence>
<dbReference type="Proteomes" id="UP000299290">
    <property type="component" value="Unassembled WGS sequence"/>
</dbReference>